<dbReference type="Pfam" id="PF20234">
    <property type="entry name" value="DUF6591"/>
    <property type="match status" value="1"/>
</dbReference>
<feature type="compositionally biased region" description="Low complexity" evidence="1">
    <location>
        <begin position="175"/>
        <end position="189"/>
    </location>
</feature>
<evidence type="ECO:0000256" key="1">
    <source>
        <dbReference type="SAM" id="MobiDB-lite"/>
    </source>
</evidence>
<dbReference type="AlphaFoldDB" id="A0A9E2L7D2"/>
<evidence type="ECO:0000259" key="3">
    <source>
        <dbReference type="Pfam" id="PF20234"/>
    </source>
</evidence>
<proteinExistence type="predicted"/>
<evidence type="ECO:0000313" key="5">
    <source>
        <dbReference type="Proteomes" id="UP000823865"/>
    </source>
</evidence>
<feature type="region of interest" description="Disordered" evidence="1">
    <location>
        <begin position="171"/>
        <end position="190"/>
    </location>
</feature>
<dbReference type="Proteomes" id="UP000823865">
    <property type="component" value="Unassembled WGS sequence"/>
</dbReference>
<protein>
    <recommendedName>
        <fullName evidence="3">DUF6591 domain-containing protein</fullName>
    </recommendedName>
</protein>
<dbReference type="PROSITE" id="PS51257">
    <property type="entry name" value="PROKAR_LIPOPROTEIN"/>
    <property type="match status" value="1"/>
</dbReference>
<comment type="caution">
    <text evidence="4">The sequence shown here is derived from an EMBL/GenBank/DDBJ whole genome shotgun (WGS) entry which is preliminary data.</text>
</comment>
<feature type="chain" id="PRO_5039305695" description="DUF6591 domain-containing protein" evidence="2">
    <location>
        <begin position="24"/>
        <end position="268"/>
    </location>
</feature>
<accession>A0A9E2L7D2</accession>
<dbReference type="InterPro" id="IPR046526">
    <property type="entry name" value="DUF6591"/>
</dbReference>
<evidence type="ECO:0000313" key="4">
    <source>
        <dbReference type="EMBL" id="MBU3853487.1"/>
    </source>
</evidence>
<sequence>MKALKIYLFAALAVILMSCGGSSMNPVSEKIQGPLGDYFEVVDRDYKPNSGKVSIEIKRIKEGFPAPWMEGMEVGYYGGYFEPLFSVEYQDADGNVLGKDAADIAFEEDELKAIAALNVGESATITFDCYEKDVKKFKVSSTFEVHMESSDASSASGVEVIDADDLDVIDSNDLESTSDGTSSSSSSSSEDWDAVLDSYESYVDQYISFAKKAAKGDMSALAEYPSLMSKAQELSDKLNNAKSDLSASQAARYARISAKMVEAAASMN</sequence>
<feature type="signal peptide" evidence="2">
    <location>
        <begin position="1"/>
        <end position="23"/>
    </location>
</feature>
<organism evidence="4 5">
    <name type="scientific">Candidatus Paraprevotella stercoravium</name>
    <dbReference type="NCBI Taxonomy" id="2838725"/>
    <lineage>
        <taxon>Bacteria</taxon>
        <taxon>Pseudomonadati</taxon>
        <taxon>Bacteroidota</taxon>
        <taxon>Bacteroidia</taxon>
        <taxon>Bacteroidales</taxon>
        <taxon>Prevotellaceae</taxon>
        <taxon>Paraprevotella</taxon>
    </lineage>
</organism>
<dbReference type="EMBL" id="JAHLFU010000141">
    <property type="protein sequence ID" value="MBU3853487.1"/>
    <property type="molecule type" value="Genomic_DNA"/>
</dbReference>
<keyword evidence="2" id="KW-0732">Signal</keyword>
<name>A0A9E2L7D2_9BACT</name>
<evidence type="ECO:0000256" key="2">
    <source>
        <dbReference type="SAM" id="SignalP"/>
    </source>
</evidence>
<gene>
    <name evidence="4" type="ORF">H9789_06685</name>
</gene>
<reference evidence="4" key="1">
    <citation type="journal article" date="2021" name="PeerJ">
        <title>Extensive microbial diversity within the chicken gut microbiome revealed by metagenomics and culture.</title>
        <authorList>
            <person name="Gilroy R."/>
            <person name="Ravi A."/>
            <person name="Getino M."/>
            <person name="Pursley I."/>
            <person name="Horton D.L."/>
            <person name="Alikhan N.F."/>
            <person name="Baker D."/>
            <person name="Gharbi K."/>
            <person name="Hall N."/>
            <person name="Watson M."/>
            <person name="Adriaenssens E.M."/>
            <person name="Foster-Nyarko E."/>
            <person name="Jarju S."/>
            <person name="Secka A."/>
            <person name="Antonio M."/>
            <person name="Oren A."/>
            <person name="Chaudhuri R.R."/>
            <person name="La Ragione R."/>
            <person name="Hildebrand F."/>
            <person name="Pallen M.J."/>
        </authorList>
    </citation>
    <scope>NUCLEOTIDE SEQUENCE</scope>
    <source>
        <strain evidence="4">G3-2149</strain>
    </source>
</reference>
<reference evidence="4" key="2">
    <citation type="submission" date="2021-04" db="EMBL/GenBank/DDBJ databases">
        <authorList>
            <person name="Gilroy R."/>
        </authorList>
    </citation>
    <scope>NUCLEOTIDE SEQUENCE</scope>
    <source>
        <strain evidence="4">G3-2149</strain>
    </source>
</reference>
<feature type="domain" description="DUF6591" evidence="3">
    <location>
        <begin position="148"/>
        <end position="260"/>
    </location>
</feature>